<evidence type="ECO:0000313" key="5">
    <source>
        <dbReference type="Proteomes" id="UP000309594"/>
    </source>
</evidence>
<dbReference type="RefSeq" id="WP_136878994.1">
    <property type="nucleotide sequence ID" value="NZ_SWDX01000001.1"/>
</dbReference>
<name>A0A4U1GN80_9SPHI</name>
<sequence>MLTEKLYNAHHNNTTPDILVIGDLMLDHYLFGSASRLSPEAPVPIVHTNKESKIIGGAANVASNLIDLGAKVYLGGVVGNDTFAEDVKDLLITKGIDSQLIIKDESRVTTVKTRVIVGNHHIVRIDREDVHSIPSELEASFFTYLVPFIQKADIVILSDYNKGLLTHSLSLKIISYCNSIGKKTLVDPKGLDYSKYEGAYLIKPNRKELAEAAKAERINTNEDLVKAAHVILDATKATYLIVTLSEAGIAIITKDDCKILPVAATEVYDVTGAGDTVIATLAYCLALGFDIQEAATVANHAASIVIKHIGSATTNIEEIIASLKTN</sequence>
<reference evidence="4 5" key="1">
    <citation type="submission" date="2019-04" db="EMBL/GenBank/DDBJ databases">
        <title>Pedobacter sp. RP-1-16 sp. nov., isolated from Arctic soil.</title>
        <authorList>
            <person name="Dahal R.H."/>
            <person name="Kim D.-U."/>
        </authorList>
    </citation>
    <scope>NUCLEOTIDE SEQUENCE [LARGE SCALE GENOMIC DNA]</scope>
    <source>
        <strain evidence="4 5">RP-1-16</strain>
    </source>
</reference>
<proteinExistence type="predicted"/>
<dbReference type="GO" id="GO:0005829">
    <property type="term" value="C:cytosol"/>
    <property type="evidence" value="ECO:0007669"/>
    <property type="project" value="TreeGrafter"/>
</dbReference>
<dbReference type="CDD" id="cd01172">
    <property type="entry name" value="RfaE_like"/>
    <property type="match status" value="1"/>
</dbReference>
<dbReference type="PROSITE" id="PS00583">
    <property type="entry name" value="PFKB_KINASES_1"/>
    <property type="match status" value="1"/>
</dbReference>
<dbReference type="NCBIfam" id="TIGR02198">
    <property type="entry name" value="rfaE_dom_I"/>
    <property type="match status" value="1"/>
</dbReference>
<dbReference type="InterPro" id="IPR029056">
    <property type="entry name" value="Ribokinase-like"/>
</dbReference>
<comment type="caution">
    <text evidence="4">The sequence shown here is derived from an EMBL/GenBank/DDBJ whole genome shotgun (WGS) entry which is preliminary data.</text>
</comment>
<dbReference type="Pfam" id="PF00294">
    <property type="entry name" value="PfkB"/>
    <property type="match status" value="1"/>
</dbReference>
<evidence type="ECO:0000313" key="4">
    <source>
        <dbReference type="EMBL" id="TKC65504.1"/>
    </source>
</evidence>
<evidence type="ECO:0000256" key="2">
    <source>
        <dbReference type="ARBA" id="ARBA00022777"/>
    </source>
</evidence>
<feature type="domain" description="Carbohydrate kinase PfkB" evidence="3">
    <location>
        <begin position="17"/>
        <end position="314"/>
    </location>
</feature>
<dbReference type="SUPFAM" id="SSF53613">
    <property type="entry name" value="Ribokinase-like"/>
    <property type="match status" value="1"/>
</dbReference>
<keyword evidence="1" id="KW-0808">Transferase</keyword>
<gene>
    <name evidence="4" type="primary">rfaE1</name>
    <name evidence="4" type="ORF">FBD94_02845</name>
</gene>
<dbReference type="InterPro" id="IPR002173">
    <property type="entry name" value="Carboh/pur_kinase_PfkB_CS"/>
</dbReference>
<dbReference type="GO" id="GO:0033785">
    <property type="term" value="F:heptose 7-phosphate kinase activity"/>
    <property type="evidence" value="ECO:0007669"/>
    <property type="project" value="TreeGrafter"/>
</dbReference>
<protein>
    <submittedName>
        <fullName evidence="4">D-glycero-beta-D-manno-heptose-7-phosphate kinase</fullName>
    </submittedName>
</protein>
<dbReference type="Proteomes" id="UP000309594">
    <property type="component" value="Unassembled WGS sequence"/>
</dbReference>
<dbReference type="GO" id="GO:0016773">
    <property type="term" value="F:phosphotransferase activity, alcohol group as acceptor"/>
    <property type="evidence" value="ECO:0007669"/>
    <property type="project" value="InterPro"/>
</dbReference>
<accession>A0A4U1GN80</accession>
<keyword evidence="2 4" id="KW-0418">Kinase</keyword>
<dbReference type="PANTHER" id="PTHR46969">
    <property type="entry name" value="BIFUNCTIONAL PROTEIN HLDE"/>
    <property type="match status" value="1"/>
</dbReference>
<dbReference type="EMBL" id="SWDX01000001">
    <property type="protein sequence ID" value="TKC65504.1"/>
    <property type="molecule type" value="Genomic_DNA"/>
</dbReference>
<dbReference type="GO" id="GO:0033786">
    <property type="term" value="F:heptose-1-phosphate adenylyltransferase activity"/>
    <property type="evidence" value="ECO:0007669"/>
    <property type="project" value="TreeGrafter"/>
</dbReference>
<evidence type="ECO:0000256" key="1">
    <source>
        <dbReference type="ARBA" id="ARBA00022679"/>
    </source>
</evidence>
<dbReference type="AlphaFoldDB" id="A0A4U1GN80"/>
<dbReference type="InterPro" id="IPR011913">
    <property type="entry name" value="RfaE_dom_I"/>
</dbReference>
<dbReference type="PANTHER" id="PTHR46969:SF1">
    <property type="entry name" value="BIFUNCTIONAL PROTEIN HLDE"/>
    <property type="match status" value="1"/>
</dbReference>
<organism evidence="4 5">
    <name type="scientific">Pedobacter hiemivivus</name>
    <dbReference type="NCBI Taxonomy" id="2530454"/>
    <lineage>
        <taxon>Bacteria</taxon>
        <taxon>Pseudomonadati</taxon>
        <taxon>Bacteroidota</taxon>
        <taxon>Sphingobacteriia</taxon>
        <taxon>Sphingobacteriales</taxon>
        <taxon>Sphingobacteriaceae</taxon>
        <taxon>Pedobacter</taxon>
    </lineage>
</organism>
<dbReference type="Gene3D" id="3.40.1190.20">
    <property type="match status" value="1"/>
</dbReference>
<evidence type="ECO:0000259" key="3">
    <source>
        <dbReference type="Pfam" id="PF00294"/>
    </source>
</evidence>
<dbReference type="InterPro" id="IPR011611">
    <property type="entry name" value="PfkB_dom"/>
</dbReference>